<keyword evidence="2 6" id="KW-0805">Transcription regulation</keyword>
<dbReference type="InterPro" id="IPR039425">
    <property type="entry name" value="RNA_pol_sigma-70-like"/>
</dbReference>
<dbReference type="InterPro" id="IPR013325">
    <property type="entry name" value="RNA_pol_sigma_r2"/>
</dbReference>
<keyword evidence="5 6" id="KW-0804">Transcription</keyword>
<dbReference type="GO" id="GO:0006352">
    <property type="term" value="P:DNA-templated transcription initiation"/>
    <property type="evidence" value="ECO:0007669"/>
    <property type="project" value="InterPro"/>
</dbReference>
<dbReference type="Proteomes" id="UP000596202">
    <property type="component" value="Chromosome"/>
</dbReference>
<name>A0A9Q6ZCL8_MYROD</name>
<keyword evidence="7" id="KW-0472">Membrane</keyword>
<dbReference type="CDD" id="cd06171">
    <property type="entry name" value="Sigma70_r4"/>
    <property type="match status" value="1"/>
</dbReference>
<proteinExistence type="inferred from homology"/>
<feature type="transmembrane region" description="Helical" evidence="7">
    <location>
        <begin position="29"/>
        <end position="49"/>
    </location>
</feature>
<comment type="similarity">
    <text evidence="1 6">Belongs to the sigma-70 factor family. ECF subfamily.</text>
</comment>
<evidence type="ECO:0000313" key="11">
    <source>
        <dbReference type="Proteomes" id="UP000596202"/>
    </source>
</evidence>
<keyword evidence="7" id="KW-0812">Transmembrane</keyword>
<evidence type="ECO:0000256" key="7">
    <source>
        <dbReference type="SAM" id="Phobius"/>
    </source>
</evidence>
<dbReference type="SUPFAM" id="SSF88659">
    <property type="entry name" value="Sigma3 and sigma4 domains of RNA polymerase sigma factors"/>
    <property type="match status" value="1"/>
</dbReference>
<dbReference type="AlphaFoldDB" id="A0A9Q6ZCL8"/>
<dbReference type="GO" id="GO:0016987">
    <property type="term" value="F:sigma factor activity"/>
    <property type="evidence" value="ECO:0007669"/>
    <property type="project" value="UniProtKB-KW"/>
</dbReference>
<dbReference type="PANTHER" id="PTHR43133">
    <property type="entry name" value="RNA POLYMERASE ECF-TYPE SIGMA FACTO"/>
    <property type="match status" value="1"/>
</dbReference>
<evidence type="ECO:0000256" key="2">
    <source>
        <dbReference type="ARBA" id="ARBA00023015"/>
    </source>
</evidence>
<dbReference type="Gene3D" id="1.10.10.10">
    <property type="entry name" value="Winged helix-like DNA-binding domain superfamily/Winged helix DNA-binding domain"/>
    <property type="match status" value="1"/>
</dbReference>
<dbReference type="InterPro" id="IPR014284">
    <property type="entry name" value="RNA_pol_sigma-70_dom"/>
</dbReference>
<evidence type="ECO:0000256" key="5">
    <source>
        <dbReference type="ARBA" id="ARBA00023163"/>
    </source>
</evidence>
<keyword evidence="4 6" id="KW-0238">DNA-binding</keyword>
<dbReference type="InterPro" id="IPR007627">
    <property type="entry name" value="RNA_pol_sigma70_r2"/>
</dbReference>
<dbReference type="OrthoDB" id="9780326at2"/>
<sequence>MFYFCVKVRGFSLYQIAQNERFSVVQVNYIRNSGVASTLFIIFTFTPYLKFKYLFILSASEEEQFVQQLQHIDTKDSAFRNLIAQNKTMLYYHIRSIVIQHEDADDVLQETFIKAYENIASFKGQSKLSSWLYRIATNQALDFLKQKSRLQRVTLDEYNQQLIEQIETDPFFNGDEATILLHKAIATLPEKQQLVFKMRYFQELDYNSIAAILDTSVGALKASYHHATKKIELFLREH</sequence>
<keyword evidence="3 6" id="KW-0731">Sigma factor</keyword>
<evidence type="ECO:0000256" key="3">
    <source>
        <dbReference type="ARBA" id="ARBA00023082"/>
    </source>
</evidence>
<accession>A0A9Q6ZCL8</accession>
<dbReference type="NCBIfam" id="TIGR02937">
    <property type="entry name" value="sigma70-ECF"/>
    <property type="match status" value="1"/>
</dbReference>
<dbReference type="Gene3D" id="1.10.1740.10">
    <property type="match status" value="1"/>
</dbReference>
<evidence type="ECO:0000259" key="8">
    <source>
        <dbReference type="Pfam" id="PF04542"/>
    </source>
</evidence>
<evidence type="ECO:0000259" key="9">
    <source>
        <dbReference type="Pfam" id="PF08281"/>
    </source>
</evidence>
<dbReference type="Pfam" id="PF04542">
    <property type="entry name" value="Sigma70_r2"/>
    <property type="match status" value="1"/>
</dbReference>
<dbReference type="EMBL" id="CP068108">
    <property type="protein sequence ID" value="QQT98809.1"/>
    <property type="molecule type" value="Genomic_DNA"/>
</dbReference>
<dbReference type="PANTHER" id="PTHR43133:SF51">
    <property type="entry name" value="RNA POLYMERASE SIGMA FACTOR"/>
    <property type="match status" value="1"/>
</dbReference>
<evidence type="ECO:0000313" key="10">
    <source>
        <dbReference type="EMBL" id="QQT98809.1"/>
    </source>
</evidence>
<reference evidence="10 11" key="1">
    <citation type="submission" date="2021-01" db="EMBL/GenBank/DDBJ databases">
        <title>FDA dAtabase for Regulatory Grade micrObial Sequences (FDA-ARGOS): Supporting development and validation of Infectious Disease Dx tests.</title>
        <authorList>
            <person name="Sproer C."/>
            <person name="Gronow S."/>
            <person name="Severitt S."/>
            <person name="Schroder I."/>
            <person name="Tallon L."/>
            <person name="Sadzewicz L."/>
            <person name="Zhao X."/>
            <person name="Boylan J."/>
            <person name="Ott S."/>
            <person name="Bowen H."/>
            <person name="Vavikolanu K."/>
            <person name="Mehta A."/>
            <person name="Aluvathingal J."/>
            <person name="Nadendla S."/>
            <person name="Lowell S."/>
            <person name="Myers T."/>
            <person name="Yan Y."/>
            <person name="Sichtig H."/>
        </authorList>
    </citation>
    <scope>NUCLEOTIDE SEQUENCE [LARGE SCALE GENOMIC DNA]</scope>
    <source>
        <strain evidence="10 11">FDAARGOS_1131</strain>
    </source>
</reference>
<dbReference type="Pfam" id="PF08281">
    <property type="entry name" value="Sigma70_r4_2"/>
    <property type="match status" value="1"/>
</dbReference>
<evidence type="ECO:0000256" key="6">
    <source>
        <dbReference type="RuleBase" id="RU000716"/>
    </source>
</evidence>
<feature type="domain" description="RNA polymerase sigma factor 70 region 4 type 2" evidence="9">
    <location>
        <begin position="180"/>
        <end position="231"/>
    </location>
</feature>
<dbReference type="GO" id="GO:0003677">
    <property type="term" value="F:DNA binding"/>
    <property type="evidence" value="ECO:0007669"/>
    <property type="project" value="UniProtKB-KW"/>
</dbReference>
<dbReference type="InterPro" id="IPR000838">
    <property type="entry name" value="RNA_pol_sigma70_ECF_CS"/>
</dbReference>
<organism evidence="10 11">
    <name type="scientific">Myroides odoratus</name>
    <name type="common">Flavobacterium odoratum</name>
    <dbReference type="NCBI Taxonomy" id="256"/>
    <lineage>
        <taxon>Bacteria</taxon>
        <taxon>Pseudomonadati</taxon>
        <taxon>Bacteroidota</taxon>
        <taxon>Flavobacteriia</taxon>
        <taxon>Flavobacteriales</taxon>
        <taxon>Flavobacteriaceae</taxon>
        <taxon>Myroides</taxon>
    </lineage>
</organism>
<dbReference type="SUPFAM" id="SSF88946">
    <property type="entry name" value="Sigma2 domain of RNA polymerase sigma factors"/>
    <property type="match status" value="1"/>
</dbReference>
<dbReference type="InterPro" id="IPR013249">
    <property type="entry name" value="RNA_pol_sigma70_r4_t2"/>
</dbReference>
<evidence type="ECO:0000256" key="4">
    <source>
        <dbReference type="ARBA" id="ARBA00023125"/>
    </source>
</evidence>
<gene>
    <name evidence="10" type="ORF">I6I88_11340</name>
</gene>
<dbReference type="InterPro" id="IPR013324">
    <property type="entry name" value="RNA_pol_sigma_r3/r4-like"/>
</dbReference>
<dbReference type="InterPro" id="IPR036388">
    <property type="entry name" value="WH-like_DNA-bd_sf"/>
</dbReference>
<protein>
    <recommendedName>
        <fullName evidence="6">RNA polymerase sigma factor</fullName>
    </recommendedName>
</protein>
<feature type="domain" description="RNA polymerase sigma-70 region 2" evidence="8">
    <location>
        <begin position="82"/>
        <end position="149"/>
    </location>
</feature>
<evidence type="ECO:0000256" key="1">
    <source>
        <dbReference type="ARBA" id="ARBA00010641"/>
    </source>
</evidence>
<dbReference type="PROSITE" id="PS01063">
    <property type="entry name" value="SIGMA70_ECF"/>
    <property type="match status" value="1"/>
</dbReference>
<keyword evidence="7" id="KW-1133">Transmembrane helix</keyword>